<proteinExistence type="predicted"/>
<evidence type="ECO:0000313" key="2">
    <source>
        <dbReference type="EMBL" id="EDT24517.1"/>
    </source>
</evidence>
<comment type="caution">
    <text evidence="2">The sequence shown here is derived from an EMBL/GenBank/DDBJ whole genome shotgun (WGS) entry which is preliminary data.</text>
</comment>
<evidence type="ECO:0000256" key="1">
    <source>
        <dbReference type="SAM" id="Phobius"/>
    </source>
</evidence>
<organism evidence="2 3">
    <name type="scientific">Clostridium perfringens B str. ATCC 3626</name>
    <dbReference type="NCBI Taxonomy" id="451754"/>
    <lineage>
        <taxon>Bacteria</taxon>
        <taxon>Bacillati</taxon>
        <taxon>Bacillota</taxon>
        <taxon>Clostridia</taxon>
        <taxon>Eubacteriales</taxon>
        <taxon>Clostridiaceae</taxon>
        <taxon>Clostridium</taxon>
    </lineage>
</organism>
<keyword evidence="1" id="KW-0472">Membrane</keyword>
<reference evidence="2 3" key="1">
    <citation type="submission" date="2007-07" db="EMBL/GenBank/DDBJ databases">
        <title>Annotation of Clostridium perfringens B str. ATCC 3626.</title>
        <authorList>
            <person name="Paulsen I."/>
            <person name="Sebastian Y."/>
        </authorList>
    </citation>
    <scope>NUCLEOTIDE SEQUENCE [LARGE SCALE GENOMIC DNA]</scope>
    <source>
        <strain evidence="3">B str. ATCC 3626</strain>
    </source>
</reference>
<keyword evidence="1" id="KW-1133">Transmembrane helix</keyword>
<keyword evidence="1" id="KW-0812">Transmembrane</keyword>
<accession>A0AAV3BTT7</accession>
<dbReference type="Proteomes" id="UP000004342">
    <property type="component" value="Unassembled WGS sequence"/>
</dbReference>
<dbReference type="EMBL" id="ABDV01000005">
    <property type="protein sequence ID" value="EDT24517.1"/>
    <property type="molecule type" value="Genomic_DNA"/>
</dbReference>
<name>A0AAV3BTT7_CLOPF</name>
<dbReference type="AlphaFoldDB" id="A0AAV3BTT7"/>
<protein>
    <submittedName>
        <fullName evidence="2">Uncharacterized protein</fullName>
    </submittedName>
</protein>
<feature type="transmembrane region" description="Helical" evidence="1">
    <location>
        <begin position="14"/>
        <end position="31"/>
    </location>
</feature>
<sequence>MNTFIRLYEGLEPFIMSILLVIFLIFVNKYFKWKIGKK</sequence>
<evidence type="ECO:0000313" key="3">
    <source>
        <dbReference type="Proteomes" id="UP000004342"/>
    </source>
</evidence>
<gene>
    <name evidence="2" type="ORF">AC1_1287</name>
</gene>